<reference evidence="1" key="1">
    <citation type="journal article" date="2022" name="Front. Genet.">
        <title>Chromosome-Scale Assembly of the Dendrobium nobile Genome Provides Insights Into the Molecular Mechanism of the Biosynthesis of the Medicinal Active Ingredient of Dendrobium.</title>
        <authorList>
            <person name="Xu Q."/>
            <person name="Niu S.-C."/>
            <person name="Li K.-L."/>
            <person name="Zheng P.-J."/>
            <person name="Zhang X.-J."/>
            <person name="Jia Y."/>
            <person name="Liu Y."/>
            <person name="Niu Y.-X."/>
            <person name="Yu L.-H."/>
            <person name="Chen D.-F."/>
            <person name="Zhang G.-Q."/>
        </authorList>
    </citation>
    <scope>NUCLEOTIDE SEQUENCE</scope>
    <source>
        <tissue evidence="1">Leaf</tissue>
    </source>
</reference>
<evidence type="ECO:0000313" key="1">
    <source>
        <dbReference type="EMBL" id="KAI0491979.1"/>
    </source>
</evidence>
<keyword evidence="2" id="KW-1185">Reference proteome</keyword>
<dbReference type="EMBL" id="JAGYWB010000018">
    <property type="protein sequence ID" value="KAI0491979.1"/>
    <property type="molecule type" value="Genomic_DNA"/>
</dbReference>
<dbReference type="Proteomes" id="UP000829196">
    <property type="component" value="Unassembled WGS sequence"/>
</dbReference>
<organism evidence="1 2">
    <name type="scientific">Dendrobium nobile</name>
    <name type="common">Orchid</name>
    <dbReference type="NCBI Taxonomy" id="94219"/>
    <lineage>
        <taxon>Eukaryota</taxon>
        <taxon>Viridiplantae</taxon>
        <taxon>Streptophyta</taxon>
        <taxon>Embryophyta</taxon>
        <taxon>Tracheophyta</taxon>
        <taxon>Spermatophyta</taxon>
        <taxon>Magnoliopsida</taxon>
        <taxon>Liliopsida</taxon>
        <taxon>Asparagales</taxon>
        <taxon>Orchidaceae</taxon>
        <taxon>Epidendroideae</taxon>
        <taxon>Malaxideae</taxon>
        <taxon>Dendrobiinae</taxon>
        <taxon>Dendrobium</taxon>
    </lineage>
</organism>
<comment type="caution">
    <text evidence="1">The sequence shown here is derived from an EMBL/GenBank/DDBJ whole genome shotgun (WGS) entry which is preliminary data.</text>
</comment>
<proteinExistence type="predicted"/>
<name>A0A8T3A7E9_DENNO</name>
<dbReference type="AlphaFoldDB" id="A0A8T3A7E9"/>
<gene>
    <name evidence="1" type="ORF">KFK09_026242</name>
</gene>
<accession>A0A8T3A7E9</accession>
<protein>
    <submittedName>
        <fullName evidence="1">Uncharacterized protein</fullName>
    </submittedName>
</protein>
<sequence>MKISLISGSFLEPKFQILLKLLCQVSLKLEGKLQGKSSQRYECKCICKSIVSRLQISAKYLFSFEITYKTLKYSMCISC</sequence>
<evidence type="ECO:0000313" key="2">
    <source>
        <dbReference type="Proteomes" id="UP000829196"/>
    </source>
</evidence>